<proteinExistence type="predicted"/>
<keyword evidence="3" id="KW-1185">Reference proteome</keyword>
<gene>
    <name evidence="2" type="ORF">TrLO_g1692</name>
</gene>
<dbReference type="InterPro" id="IPR009057">
    <property type="entry name" value="Homeodomain-like_sf"/>
</dbReference>
<dbReference type="Gene3D" id="1.10.10.60">
    <property type="entry name" value="Homeodomain-like"/>
    <property type="match status" value="1"/>
</dbReference>
<feature type="compositionally biased region" description="Basic and acidic residues" evidence="1">
    <location>
        <begin position="32"/>
        <end position="54"/>
    </location>
</feature>
<dbReference type="CDD" id="cd00167">
    <property type="entry name" value="SANT"/>
    <property type="match status" value="1"/>
</dbReference>
<dbReference type="Proteomes" id="UP001165122">
    <property type="component" value="Unassembled WGS sequence"/>
</dbReference>
<evidence type="ECO:0008006" key="4">
    <source>
        <dbReference type="Google" id="ProtNLM"/>
    </source>
</evidence>
<comment type="caution">
    <text evidence="2">The sequence shown here is derived from an EMBL/GenBank/DDBJ whole genome shotgun (WGS) entry which is preliminary data.</text>
</comment>
<feature type="region of interest" description="Disordered" evidence="1">
    <location>
        <begin position="17"/>
        <end position="95"/>
    </location>
</feature>
<dbReference type="InterPro" id="IPR001005">
    <property type="entry name" value="SANT/Myb"/>
</dbReference>
<name>A0A9W7FRF2_9STRA</name>
<dbReference type="EMBL" id="BRXW01000268">
    <property type="protein sequence ID" value="GMI16859.1"/>
    <property type="molecule type" value="Genomic_DNA"/>
</dbReference>
<reference evidence="3" key="1">
    <citation type="journal article" date="2023" name="Commun. Biol.">
        <title>Genome analysis of Parmales, the sister group of diatoms, reveals the evolutionary specialization of diatoms from phago-mixotrophs to photoautotrophs.</title>
        <authorList>
            <person name="Ban H."/>
            <person name="Sato S."/>
            <person name="Yoshikawa S."/>
            <person name="Yamada K."/>
            <person name="Nakamura Y."/>
            <person name="Ichinomiya M."/>
            <person name="Sato N."/>
            <person name="Blanc-Mathieu R."/>
            <person name="Endo H."/>
            <person name="Kuwata A."/>
            <person name="Ogata H."/>
        </authorList>
    </citation>
    <scope>NUCLEOTIDE SEQUENCE [LARGE SCALE GENOMIC DNA]</scope>
    <source>
        <strain evidence="3">NIES 3700</strain>
    </source>
</reference>
<evidence type="ECO:0000313" key="3">
    <source>
        <dbReference type="Proteomes" id="UP001165122"/>
    </source>
</evidence>
<protein>
    <recommendedName>
        <fullName evidence="4">Myb-like domain-containing protein</fullName>
    </recommendedName>
</protein>
<organism evidence="2 3">
    <name type="scientific">Triparma laevis f. longispina</name>
    <dbReference type="NCBI Taxonomy" id="1714387"/>
    <lineage>
        <taxon>Eukaryota</taxon>
        <taxon>Sar</taxon>
        <taxon>Stramenopiles</taxon>
        <taxon>Ochrophyta</taxon>
        <taxon>Bolidophyceae</taxon>
        <taxon>Parmales</taxon>
        <taxon>Triparmaceae</taxon>
        <taxon>Triparma</taxon>
    </lineage>
</organism>
<accession>A0A9W7FRF2</accession>
<dbReference type="AlphaFoldDB" id="A0A9W7FRF2"/>
<evidence type="ECO:0000313" key="2">
    <source>
        <dbReference type="EMBL" id="GMI16859.1"/>
    </source>
</evidence>
<sequence length="212" mass="24340">MLEERLKRAEAELREAKAELRETRMEVVALTEGRDDDGGGGREEGRDDDRGGGREEEEGSQDEVVIVPATSAPAEPRVRRTSRKRKEAMGIEEEPQEVKKRRRRLHLFEGVDEYGLDWSRISAEAGACLGDRSADALYEHFRERHPDKFREMREANPINYKKGAAWTEEEVEALKRGGSKHDADFNKILETENEILGRRTVNALSNRYFKIK</sequence>
<dbReference type="SUPFAM" id="SSF46689">
    <property type="entry name" value="Homeodomain-like"/>
    <property type="match status" value="1"/>
</dbReference>
<evidence type="ECO:0000256" key="1">
    <source>
        <dbReference type="SAM" id="MobiDB-lite"/>
    </source>
</evidence>